<feature type="compositionally biased region" description="Basic and acidic residues" evidence="6">
    <location>
        <begin position="45"/>
        <end position="67"/>
    </location>
</feature>
<keyword evidence="4" id="KW-0862">Zinc</keyword>
<dbReference type="PROSITE" id="PS00028">
    <property type="entry name" value="ZINC_FINGER_C2H2_1"/>
    <property type="match status" value="2"/>
</dbReference>
<dbReference type="Pfam" id="PF00096">
    <property type="entry name" value="zf-C2H2"/>
    <property type="match status" value="2"/>
</dbReference>
<dbReference type="Gene3D" id="3.30.160.60">
    <property type="entry name" value="Classic Zinc Finger"/>
    <property type="match status" value="2"/>
</dbReference>
<dbReference type="PANTHER" id="PTHR24409">
    <property type="entry name" value="ZINC FINGER PROTEIN 142"/>
    <property type="match status" value="1"/>
</dbReference>
<feature type="domain" description="C2H2-type" evidence="7">
    <location>
        <begin position="124"/>
        <end position="151"/>
    </location>
</feature>
<evidence type="ECO:0000256" key="2">
    <source>
        <dbReference type="ARBA" id="ARBA00022737"/>
    </source>
</evidence>
<dbReference type="SUPFAM" id="SSF57667">
    <property type="entry name" value="beta-beta-alpha zinc fingers"/>
    <property type="match status" value="1"/>
</dbReference>
<sequence>MKAKTDEDCGGAESSRNSDLCVRAQLASSSETEVSDDQEREEDDMNHPESQLEHLSDSWSKTEERENEWKAEQVNKSSCSECDKLVNKCSRQRHIKGRSKKRSTSCLVNEEGSREKDLTSLKCLSCDDCGKCFNTQKYLNIHMRIHGDKAVVCDVCGERFNLKSYLNTHMRIHTGNVKRVEWPSKGWPQRLTQGTLFHYFPALTDRGEPGTEERPS</sequence>
<dbReference type="PROSITE" id="PS50157">
    <property type="entry name" value="ZINC_FINGER_C2H2_2"/>
    <property type="match status" value="2"/>
</dbReference>
<accession>A0ABV0UV38</accession>
<reference evidence="8 9" key="1">
    <citation type="submission" date="2021-06" db="EMBL/GenBank/DDBJ databases">
        <authorList>
            <person name="Palmer J.M."/>
        </authorList>
    </citation>
    <scope>NUCLEOTIDE SEQUENCE [LARGE SCALE GENOMIC DNA]</scope>
    <source>
        <strain evidence="9">if_2019</strain>
        <tissue evidence="8">Muscle</tissue>
    </source>
</reference>
<proteinExistence type="predicted"/>
<protein>
    <recommendedName>
        <fullName evidence="7">C2H2-type domain-containing protein</fullName>
    </recommendedName>
</protein>
<dbReference type="PANTHER" id="PTHR24409:SF295">
    <property type="entry name" value="AZ2-RELATED"/>
    <property type="match status" value="1"/>
</dbReference>
<evidence type="ECO:0000259" key="7">
    <source>
        <dbReference type="PROSITE" id="PS50157"/>
    </source>
</evidence>
<evidence type="ECO:0000256" key="3">
    <source>
        <dbReference type="ARBA" id="ARBA00022771"/>
    </source>
</evidence>
<evidence type="ECO:0000256" key="4">
    <source>
        <dbReference type="ARBA" id="ARBA00022833"/>
    </source>
</evidence>
<evidence type="ECO:0000313" key="9">
    <source>
        <dbReference type="Proteomes" id="UP001482620"/>
    </source>
</evidence>
<gene>
    <name evidence="8" type="ORF">ILYODFUR_017500</name>
</gene>
<evidence type="ECO:0000256" key="1">
    <source>
        <dbReference type="ARBA" id="ARBA00022723"/>
    </source>
</evidence>
<evidence type="ECO:0000313" key="8">
    <source>
        <dbReference type="EMBL" id="MEQ2248270.1"/>
    </source>
</evidence>
<keyword evidence="1" id="KW-0479">Metal-binding</keyword>
<comment type="caution">
    <text evidence="8">The sequence shown here is derived from an EMBL/GenBank/DDBJ whole genome shotgun (WGS) entry which is preliminary data.</text>
</comment>
<feature type="compositionally biased region" description="Acidic residues" evidence="6">
    <location>
        <begin position="33"/>
        <end position="44"/>
    </location>
</feature>
<dbReference type="SMART" id="SM00355">
    <property type="entry name" value="ZnF_C2H2"/>
    <property type="match status" value="2"/>
</dbReference>
<evidence type="ECO:0000256" key="5">
    <source>
        <dbReference type="PROSITE-ProRule" id="PRU00042"/>
    </source>
</evidence>
<feature type="domain" description="C2H2-type" evidence="7">
    <location>
        <begin position="151"/>
        <end position="178"/>
    </location>
</feature>
<evidence type="ECO:0000256" key="6">
    <source>
        <dbReference type="SAM" id="MobiDB-lite"/>
    </source>
</evidence>
<dbReference type="InterPro" id="IPR036236">
    <property type="entry name" value="Znf_C2H2_sf"/>
</dbReference>
<keyword evidence="9" id="KW-1185">Reference proteome</keyword>
<keyword evidence="2" id="KW-0677">Repeat</keyword>
<dbReference type="InterPro" id="IPR013087">
    <property type="entry name" value="Znf_C2H2_type"/>
</dbReference>
<dbReference type="Proteomes" id="UP001482620">
    <property type="component" value="Unassembled WGS sequence"/>
</dbReference>
<dbReference type="EMBL" id="JAHRIQ010082750">
    <property type="protein sequence ID" value="MEQ2248270.1"/>
    <property type="molecule type" value="Genomic_DNA"/>
</dbReference>
<keyword evidence="3 5" id="KW-0863">Zinc-finger</keyword>
<organism evidence="8 9">
    <name type="scientific">Ilyodon furcidens</name>
    <name type="common">goldbreast splitfin</name>
    <dbReference type="NCBI Taxonomy" id="33524"/>
    <lineage>
        <taxon>Eukaryota</taxon>
        <taxon>Metazoa</taxon>
        <taxon>Chordata</taxon>
        <taxon>Craniata</taxon>
        <taxon>Vertebrata</taxon>
        <taxon>Euteleostomi</taxon>
        <taxon>Actinopterygii</taxon>
        <taxon>Neopterygii</taxon>
        <taxon>Teleostei</taxon>
        <taxon>Neoteleostei</taxon>
        <taxon>Acanthomorphata</taxon>
        <taxon>Ovalentaria</taxon>
        <taxon>Atherinomorphae</taxon>
        <taxon>Cyprinodontiformes</taxon>
        <taxon>Goodeidae</taxon>
        <taxon>Ilyodon</taxon>
    </lineage>
</organism>
<name>A0ABV0UV38_9TELE</name>
<feature type="region of interest" description="Disordered" evidence="6">
    <location>
        <begin position="1"/>
        <end position="67"/>
    </location>
</feature>